<dbReference type="InterPro" id="IPR017970">
    <property type="entry name" value="Homeobox_CS"/>
</dbReference>
<keyword evidence="14" id="KW-1185">Reference proteome</keyword>
<evidence type="ECO:0000313" key="14">
    <source>
        <dbReference type="Proteomes" id="UP001178461"/>
    </source>
</evidence>
<feature type="region of interest" description="Disordered" evidence="11">
    <location>
        <begin position="54"/>
        <end position="73"/>
    </location>
</feature>
<dbReference type="InterPro" id="IPR022067">
    <property type="entry name" value="HoxA13_N"/>
</dbReference>
<keyword evidence="4" id="KW-0805">Transcription regulation</keyword>
<proteinExistence type="inferred from homology"/>
<dbReference type="Proteomes" id="UP001178461">
    <property type="component" value="Chromosome 13"/>
</dbReference>
<feature type="DNA-binding region" description="Homeobox" evidence="9">
    <location>
        <begin position="246"/>
        <end position="305"/>
    </location>
</feature>
<evidence type="ECO:0000256" key="11">
    <source>
        <dbReference type="SAM" id="MobiDB-lite"/>
    </source>
</evidence>
<feature type="region of interest" description="Disordered" evidence="11">
    <location>
        <begin position="1"/>
        <end position="33"/>
    </location>
</feature>
<evidence type="ECO:0000313" key="13">
    <source>
        <dbReference type="EMBL" id="CAI5790146.1"/>
    </source>
</evidence>
<feature type="compositionally biased region" description="Basic and acidic residues" evidence="11">
    <location>
        <begin position="9"/>
        <end position="18"/>
    </location>
</feature>
<feature type="domain" description="Homeobox" evidence="12">
    <location>
        <begin position="244"/>
        <end position="304"/>
    </location>
</feature>
<keyword evidence="6 9" id="KW-0371">Homeobox</keyword>
<feature type="compositionally biased region" description="Low complexity" evidence="11">
    <location>
        <begin position="307"/>
        <end position="324"/>
    </location>
</feature>
<evidence type="ECO:0000256" key="1">
    <source>
        <dbReference type="ARBA" id="ARBA00004123"/>
    </source>
</evidence>
<comment type="similarity">
    <text evidence="2">Belongs to the Abd-B homeobox family.</text>
</comment>
<reference evidence="13" key="1">
    <citation type="submission" date="2022-12" db="EMBL/GenBank/DDBJ databases">
        <authorList>
            <person name="Alioto T."/>
            <person name="Alioto T."/>
            <person name="Gomez Garrido J."/>
        </authorList>
    </citation>
    <scope>NUCLEOTIDE SEQUENCE</scope>
</reference>
<dbReference type="InterPro" id="IPR009057">
    <property type="entry name" value="Homeodomain-like_sf"/>
</dbReference>
<keyword evidence="7" id="KW-0804">Transcription</keyword>
<evidence type="ECO:0000256" key="10">
    <source>
        <dbReference type="RuleBase" id="RU000682"/>
    </source>
</evidence>
<dbReference type="AlphaFoldDB" id="A0AA35L5D8"/>
<dbReference type="FunFam" id="1.10.10.60:FF:000084">
    <property type="entry name" value="Homeobox protein Hox-D13"/>
    <property type="match status" value="1"/>
</dbReference>
<comment type="subcellular location">
    <subcellularLocation>
        <location evidence="1 9 10">Nucleus</location>
    </subcellularLocation>
</comment>
<evidence type="ECO:0000256" key="5">
    <source>
        <dbReference type="ARBA" id="ARBA00023125"/>
    </source>
</evidence>
<evidence type="ECO:0000256" key="8">
    <source>
        <dbReference type="ARBA" id="ARBA00023242"/>
    </source>
</evidence>
<evidence type="ECO:0000256" key="9">
    <source>
        <dbReference type="PROSITE-ProRule" id="PRU00108"/>
    </source>
</evidence>
<feature type="region of interest" description="Disordered" evidence="11">
    <location>
        <begin position="306"/>
        <end position="333"/>
    </location>
</feature>
<dbReference type="Pfam" id="PF00046">
    <property type="entry name" value="Homeodomain"/>
    <property type="match status" value="1"/>
</dbReference>
<dbReference type="CDD" id="cd00086">
    <property type="entry name" value="homeodomain"/>
    <property type="match status" value="1"/>
</dbReference>
<dbReference type="GO" id="GO:0003677">
    <property type="term" value="F:DNA binding"/>
    <property type="evidence" value="ECO:0007669"/>
    <property type="project" value="UniProtKB-UniRule"/>
</dbReference>
<name>A0AA35L5D8_9SAUR</name>
<evidence type="ECO:0000256" key="6">
    <source>
        <dbReference type="ARBA" id="ARBA00023155"/>
    </source>
</evidence>
<dbReference type="InterPro" id="IPR051003">
    <property type="entry name" value="AP_axis_regulatory_Homeobox"/>
</dbReference>
<dbReference type="Gene3D" id="1.10.10.60">
    <property type="entry name" value="Homeodomain-like"/>
    <property type="match status" value="1"/>
</dbReference>
<keyword evidence="3" id="KW-0217">Developmental protein</keyword>
<keyword evidence="5 9" id="KW-0238">DNA-binding</keyword>
<dbReference type="SMART" id="SM00389">
    <property type="entry name" value="HOX"/>
    <property type="match status" value="1"/>
</dbReference>
<sequence length="333" mass="35214">MDPDAAFGEARRSLDEVPAKSMDSLLSSPTAFPGGGHCRNVTLGGLSPTMHGSAYPAPALDGPPSSGPGDASTKQCIPCPAIPQASSTTSASPFSCGYFGGAYCSYRVARGSLKPCPAPPQPGYPTAAEKYLDACSSAPAAAAPEEYQTRPAEFAFYPGYAAGPYQPMASYLDVSVVQTIGGPPGDARHEALLPVDPYHEPWALAGGWNNQMCCPKDQSPAGHFWKTAFAEAVGQHPPEGCTFRRGRKKRIPYSKGQLKELEKEYSNSKFITKDKRRKISAATNLTERQITIWFQNRRVKEKKVVAKVKGTSAPAPAPATTNSSGPGSASSTP</sequence>
<gene>
    <name evidence="13" type="ORF">PODLI_1B016530</name>
</gene>
<dbReference type="InterPro" id="IPR001356">
    <property type="entry name" value="HD"/>
</dbReference>
<accession>A0AA35L5D8</accession>
<evidence type="ECO:0000256" key="2">
    <source>
        <dbReference type="ARBA" id="ARBA00006317"/>
    </source>
</evidence>
<dbReference type="Pfam" id="PF12284">
    <property type="entry name" value="HoxA13_N"/>
    <property type="match status" value="1"/>
</dbReference>
<dbReference type="PROSITE" id="PS00027">
    <property type="entry name" value="HOMEOBOX_1"/>
    <property type="match status" value="1"/>
</dbReference>
<keyword evidence="8 9" id="KW-0539">Nucleus</keyword>
<dbReference type="GO" id="GO:0000981">
    <property type="term" value="F:DNA-binding transcription factor activity, RNA polymerase II-specific"/>
    <property type="evidence" value="ECO:0007669"/>
    <property type="project" value="InterPro"/>
</dbReference>
<evidence type="ECO:0000256" key="4">
    <source>
        <dbReference type="ARBA" id="ARBA00023015"/>
    </source>
</evidence>
<evidence type="ECO:0000256" key="7">
    <source>
        <dbReference type="ARBA" id="ARBA00023163"/>
    </source>
</evidence>
<dbReference type="PANTHER" id="PTHR45804">
    <property type="entry name" value="SEGMENTATION PROTEIN FUSHI TARAZU-LIKE PROTEIN"/>
    <property type="match status" value="1"/>
</dbReference>
<dbReference type="PANTHER" id="PTHR45804:SF6">
    <property type="entry name" value="HOMEOBOX PROTEIN HOX-B13"/>
    <property type="match status" value="1"/>
</dbReference>
<dbReference type="PROSITE" id="PS50071">
    <property type="entry name" value="HOMEOBOX_2"/>
    <property type="match status" value="1"/>
</dbReference>
<organism evidence="13 14">
    <name type="scientific">Podarcis lilfordi</name>
    <name type="common">Lilford's wall lizard</name>
    <dbReference type="NCBI Taxonomy" id="74358"/>
    <lineage>
        <taxon>Eukaryota</taxon>
        <taxon>Metazoa</taxon>
        <taxon>Chordata</taxon>
        <taxon>Craniata</taxon>
        <taxon>Vertebrata</taxon>
        <taxon>Euteleostomi</taxon>
        <taxon>Lepidosauria</taxon>
        <taxon>Squamata</taxon>
        <taxon>Bifurcata</taxon>
        <taxon>Unidentata</taxon>
        <taxon>Episquamata</taxon>
        <taxon>Laterata</taxon>
        <taxon>Lacertibaenia</taxon>
        <taxon>Lacertidae</taxon>
        <taxon>Podarcis</taxon>
    </lineage>
</organism>
<dbReference type="EMBL" id="OX395138">
    <property type="protein sequence ID" value="CAI5790146.1"/>
    <property type="molecule type" value="Genomic_DNA"/>
</dbReference>
<dbReference type="SUPFAM" id="SSF46689">
    <property type="entry name" value="Homeodomain-like"/>
    <property type="match status" value="1"/>
</dbReference>
<evidence type="ECO:0000256" key="3">
    <source>
        <dbReference type="ARBA" id="ARBA00022473"/>
    </source>
</evidence>
<protein>
    <submittedName>
        <fullName evidence="13">Hox-B13</fullName>
    </submittedName>
</protein>
<dbReference type="GO" id="GO:0005634">
    <property type="term" value="C:nucleus"/>
    <property type="evidence" value="ECO:0007669"/>
    <property type="project" value="UniProtKB-SubCell"/>
</dbReference>
<evidence type="ECO:0000259" key="12">
    <source>
        <dbReference type="PROSITE" id="PS50071"/>
    </source>
</evidence>